<accession>G7VT72</accession>
<name>G7VT72_PAETH</name>
<dbReference type="EMBL" id="CP003107">
    <property type="protein sequence ID" value="AET57487.1"/>
    <property type="molecule type" value="Genomic_DNA"/>
</dbReference>
<organism evidence="1 2">
    <name type="scientific">Paenibacillus terrae (strain HPL-003)</name>
    <dbReference type="NCBI Taxonomy" id="985665"/>
    <lineage>
        <taxon>Bacteria</taxon>
        <taxon>Bacillati</taxon>
        <taxon>Bacillota</taxon>
        <taxon>Bacilli</taxon>
        <taxon>Bacillales</taxon>
        <taxon>Paenibacillaceae</taxon>
        <taxon>Paenibacillus</taxon>
    </lineage>
</organism>
<reference key="2">
    <citation type="submission" date="2011-11" db="EMBL/GenBank/DDBJ databases">
        <authorList>
            <person name="Shin S.H."/>
            <person name="Kim S."/>
            <person name="Kim J.Y."/>
        </authorList>
    </citation>
    <scope>NUCLEOTIDE SEQUENCE</scope>
    <source>
        <strain>HPL-003</strain>
    </source>
</reference>
<evidence type="ECO:0000313" key="1">
    <source>
        <dbReference type="EMBL" id="AET57487.1"/>
    </source>
</evidence>
<gene>
    <name evidence="1" type="ordered locus">HPL003_03565</name>
</gene>
<dbReference type="KEGG" id="pta:HPL003_03565"/>
<reference evidence="1 2" key="3">
    <citation type="journal article" date="2012" name="J. Bacteriol.">
        <title>Genome Sequence of Paenibacillus terrae HPL-003, a Xylanase-Producing Bacterium Isolated from Soil Found in Forest Residue.</title>
        <authorList>
            <person name="Shin S.H."/>
            <person name="Kim S."/>
            <person name="Kim J.Y."/>
            <person name="Song H.Y."/>
            <person name="Cho S.J."/>
            <person name="Kim D.R."/>
            <person name="Lee K.I."/>
            <person name="Lim H.K."/>
            <person name="Park N.J."/>
            <person name="Hwang I.T."/>
            <person name="Yang K.S."/>
        </authorList>
    </citation>
    <scope>NUCLEOTIDE SEQUENCE [LARGE SCALE GENOMIC DNA]</scope>
    <source>
        <strain evidence="1 2">HPL-003</strain>
    </source>
</reference>
<dbReference type="STRING" id="985665.HPL003_03565"/>
<dbReference type="Proteomes" id="UP000005876">
    <property type="component" value="Chromosome"/>
</dbReference>
<proteinExistence type="predicted"/>
<reference evidence="2" key="1">
    <citation type="submission" date="2011-11" db="EMBL/GenBank/DDBJ databases">
        <title>Complete sequence of Paenibacillus terrae HPL-003.</title>
        <authorList>
            <person name="Shin S.H."/>
            <person name="Kim S."/>
            <person name="Kim J.Y."/>
        </authorList>
    </citation>
    <scope>NUCLEOTIDE SEQUENCE [LARGE SCALE GENOMIC DNA]</scope>
    <source>
        <strain evidence="2">HPL-003</strain>
    </source>
</reference>
<dbReference type="AlphaFoldDB" id="G7VT72"/>
<protein>
    <submittedName>
        <fullName evidence="1">Uncharacterized protein</fullName>
    </submittedName>
</protein>
<dbReference type="HOGENOM" id="CLU_2956337_0_0_9"/>
<evidence type="ECO:0000313" key="2">
    <source>
        <dbReference type="Proteomes" id="UP000005876"/>
    </source>
</evidence>
<sequence length="59" mass="6773">MDVREQAAVDPATSCLLRSHKRNDAVSLVNEVEVAVDRRWLTRFVDLPLDTFKMSKVQD</sequence>